<name>A0A4Q0YP86_9GAMM</name>
<evidence type="ECO:0000256" key="2">
    <source>
        <dbReference type="ARBA" id="ARBA00022643"/>
    </source>
</evidence>
<dbReference type="InterPro" id="IPR005025">
    <property type="entry name" value="FMN_Rdtase-like_dom"/>
</dbReference>
<evidence type="ECO:0000313" key="4">
    <source>
        <dbReference type="EMBL" id="RXJ72752.1"/>
    </source>
</evidence>
<dbReference type="Proteomes" id="UP000290287">
    <property type="component" value="Unassembled WGS sequence"/>
</dbReference>
<keyword evidence="2" id="KW-0285">Flavoprotein</keyword>
<comment type="caution">
    <text evidence="4">The sequence shown here is derived from an EMBL/GenBank/DDBJ whole genome shotgun (WGS) entry which is preliminary data.</text>
</comment>
<dbReference type="InterPro" id="IPR050712">
    <property type="entry name" value="NAD(P)H-dep_reductase"/>
</dbReference>
<dbReference type="PANTHER" id="PTHR30543:SF21">
    <property type="entry name" value="NAD(P)H-DEPENDENT FMN REDUCTASE LOT6"/>
    <property type="match status" value="1"/>
</dbReference>
<dbReference type="PANTHER" id="PTHR30543">
    <property type="entry name" value="CHROMATE REDUCTASE"/>
    <property type="match status" value="1"/>
</dbReference>
<proteinExistence type="predicted"/>
<evidence type="ECO:0000313" key="5">
    <source>
        <dbReference type="Proteomes" id="UP000290287"/>
    </source>
</evidence>
<dbReference type="EMBL" id="PEIB01000016">
    <property type="protein sequence ID" value="RXJ72752.1"/>
    <property type="molecule type" value="Genomic_DNA"/>
</dbReference>
<feature type="domain" description="NADPH-dependent FMN reductase-like" evidence="3">
    <location>
        <begin position="1"/>
        <end position="139"/>
    </location>
</feature>
<evidence type="ECO:0000259" key="3">
    <source>
        <dbReference type="Pfam" id="PF03358"/>
    </source>
</evidence>
<accession>A0A4Q0YP86</accession>
<dbReference type="GO" id="GO:0010181">
    <property type="term" value="F:FMN binding"/>
    <property type="evidence" value="ECO:0007669"/>
    <property type="project" value="TreeGrafter"/>
</dbReference>
<dbReference type="AlphaFoldDB" id="A0A4Q0YP86"/>
<dbReference type="Pfam" id="PF03358">
    <property type="entry name" value="FMN_red"/>
    <property type="match status" value="1"/>
</dbReference>
<keyword evidence="2" id="KW-0288">FMN</keyword>
<reference evidence="4 5" key="1">
    <citation type="submission" date="2017-10" db="EMBL/GenBank/DDBJ databases">
        <title>Nyctiphanis sp. nov., isolated from the stomach of the euphausiid Nyctiphanes simplex (Hansen, 1911) in the Gulf of California.</title>
        <authorList>
            <person name="Gomez-Gil B."/>
            <person name="Aguilar-Mendez M."/>
            <person name="Lopez-Cortes A."/>
            <person name="Gomez-Gutierrez J."/>
            <person name="Roque A."/>
            <person name="Lang E."/>
            <person name="Gonzalez-Castillo A."/>
        </authorList>
    </citation>
    <scope>NUCLEOTIDE SEQUENCE [LARGE SCALE GENOMIC DNA]</scope>
    <source>
        <strain evidence="4 5">CAIM 600</strain>
    </source>
</reference>
<dbReference type="GO" id="GO:0005829">
    <property type="term" value="C:cytosol"/>
    <property type="evidence" value="ECO:0007669"/>
    <property type="project" value="TreeGrafter"/>
</dbReference>
<dbReference type="SUPFAM" id="SSF52218">
    <property type="entry name" value="Flavoproteins"/>
    <property type="match status" value="1"/>
</dbReference>
<organism evidence="4 5">
    <name type="scientific">Veronia nyctiphanis</name>
    <dbReference type="NCBI Taxonomy" id="1278244"/>
    <lineage>
        <taxon>Bacteria</taxon>
        <taxon>Pseudomonadati</taxon>
        <taxon>Pseudomonadota</taxon>
        <taxon>Gammaproteobacteria</taxon>
        <taxon>Vibrionales</taxon>
        <taxon>Vibrionaceae</taxon>
        <taxon>Veronia</taxon>
    </lineage>
</organism>
<dbReference type="RefSeq" id="WP_129122798.1">
    <property type="nucleotide sequence ID" value="NZ_PEIB01000016.1"/>
</dbReference>
<dbReference type="GO" id="GO:0016491">
    <property type="term" value="F:oxidoreductase activity"/>
    <property type="evidence" value="ECO:0007669"/>
    <property type="project" value="InterPro"/>
</dbReference>
<protein>
    <submittedName>
        <fullName evidence="4">NADPH-dependent FMN reductase</fullName>
    </submittedName>
</protein>
<comment type="cofactor">
    <cofactor evidence="1">
        <name>FMN</name>
        <dbReference type="ChEBI" id="CHEBI:58210"/>
    </cofactor>
</comment>
<keyword evidence="5" id="KW-1185">Reference proteome</keyword>
<sequence>MKVLTFAATNSMNSINKALVKYAASKLDGAEIDYVDINDFDLPIYSIDLEEKFGVPEAAHAFLKRISRADAILVSFAEHNGNYTVAFKNLFDWMSRVERGIYHNKPTVMLSTSPGAGGGQNVLNLAENAAPHFGGNVKGTLSIPSFYDNFNAETGQLTNTDLVESLEDVLKALQESVTA</sequence>
<evidence type="ECO:0000256" key="1">
    <source>
        <dbReference type="ARBA" id="ARBA00001917"/>
    </source>
</evidence>
<dbReference type="Gene3D" id="3.40.50.360">
    <property type="match status" value="1"/>
</dbReference>
<gene>
    <name evidence="4" type="ORF">CS022_14045</name>
</gene>
<dbReference type="InterPro" id="IPR029039">
    <property type="entry name" value="Flavoprotein-like_sf"/>
</dbReference>
<dbReference type="OrthoDB" id="5767802at2"/>